<feature type="domain" description="Inosine/uridine-preferring nucleoside hydrolase" evidence="4">
    <location>
        <begin position="13"/>
        <end position="319"/>
    </location>
</feature>
<dbReference type="Gene3D" id="3.90.245.10">
    <property type="entry name" value="Ribonucleoside hydrolase-like"/>
    <property type="match status" value="1"/>
</dbReference>
<dbReference type="InterPro" id="IPR036452">
    <property type="entry name" value="Ribo_hydro-like"/>
</dbReference>
<dbReference type="PANTHER" id="PTHR12304:SF4">
    <property type="entry name" value="URIDINE NUCLEOSIDASE"/>
    <property type="match status" value="1"/>
</dbReference>
<dbReference type="AlphaFoldDB" id="A0A2G9CEY1"/>
<dbReference type="GO" id="GO:0005829">
    <property type="term" value="C:cytosol"/>
    <property type="evidence" value="ECO:0007669"/>
    <property type="project" value="TreeGrafter"/>
</dbReference>
<evidence type="ECO:0000313" key="6">
    <source>
        <dbReference type="Proteomes" id="UP000231501"/>
    </source>
</evidence>
<organism evidence="5 6">
    <name type="scientific">Roseateles chitinivorans</name>
    <dbReference type="NCBI Taxonomy" id="2917965"/>
    <lineage>
        <taxon>Bacteria</taxon>
        <taxon>Pseudomonadati</taxon>
        <taxon>Pseudomonadota</taxon>
        <taxon>Betaproteobacteria</taxon>
        <taxon>Burkholderiales</taxon>
        <taxon>Sphaerotilaceae</taxon>
        <taxon>Roseateles</taxon>
    </lineage>
</organism>
<evidence type="ECO:0000256" key="3">
    <source>
        <dbReference type="SAM" id="MobiDB-lite"/>
    </source>
</evidence>
<feature type="region of interest" description="Disordered" evidence="3">
    <location>
        <begin position="83"/>
        <end position="108"/>
    </location>
</feature>
<dbReference type="OrthoDB" id="9797882at2"/>
<reference evidence="5 6" key="1">
    <citation type="submission" date="2017-11" db="EMBL/GenBank/DDBJ databases">
        <title>Draft genome sequence of Mitsuaria sp. HWN-4.</title>
        <authorList>
            <person name="Gundlapally S.R."/>
        </authorList>
    </citation>
    <scope>NUCLEOTIDE SEQUENCE [LARGE SCALE GENOMIC DNA]</scope>
    <source>
        <strain evidence="5 6">HWN-4</strain>
    </source>
</reference>
<dbReference type="Proteomes" id="UP000231501">
    <property type="component" value="Unassembled WGS sequence"/>
</dbReference>
<comment type="caution">
    <text evidence="5">The sequence shown here is derived from an EMBL/GenBank/DDBJ whole genome shotgun (WGS) entry which is preliminary data.</text>
</comment>
<keyword evidence="2" id="KW-0326">Glycosidase</keyword>
<sequence>MDSTIPASARIPVIFDTDPGIDDALALALLARHPRFELLAVTTTFGNAPVETTTRNARGLTALYRQDIPVAAGAAGPLLDKRRRKDAAHVHGDDGLGGMAAGLPAPTRPLDPRPAHRLICDLVDARPGEITLVAVGPFTNLALALAHDPSIAGKVRRVIVMGGAFGLKGHAGNVTPVAEANIMADPEAADQVFTAPWPVTIVGLDVTQEAIMREADLAKLRGRGDGAGDLLWQATRHYQQFYDARDGIGGIYAHDASAAALLLVPEAFTLRAGPVRVALEGIATGQTIQDWRNEHGSGTPWSGHPSQQVCVAVDAPRVLALFDEIF</sequence>
<dbReference type="EMBL" id="PEOG01000006">
    <property type="protein sequence ID" value="PIM54996.1"/>
    <property type="molecule type" value="Genomic_DNA"/>
</dbReference>
<protein>
    <submittedName>
        <fullName evidence="5">Nucleoside hydrolase</fullName>
    </submittedName>
</protein>
<dbReference type="GO" id="GO:0006152">
    <property type="term" value="P:purine nucleoside catabolic process"/>
    <property type="evidence" value="ECO:0007669"/>
    <property type="project" value="TreeGrafter"/>
</dbReference>
<dbReference type="Pfam" id="PF01156">
    <property type="entry name" value="IU_nuc_hydro"/>
    <property type="match status" value="1"/>
</dbReference>
<accession>A0A2G9CEY1</accession>
<keyword evidence="6" id="KW-1185">Reference proteome</keyword>
<dbReference type="InterPro" id="IPR001910">
    <property type="entry name" value="Inosine/uridine_hydrolase_dom"/>
</dbReference>
<dbReference type="PANTHER" id="PTHR12304">
    <property type="entry name" value="INOSINE-URIDINE PREFERRING NUCLEOSIDE HYDROLASE"/>
    <property type="match status" value="1"/>
</dbReference>
<dbReference type="GO" id="GO:0008477">
    <property type="term" value="F:purine nucleosidase activity"/>
    <property type="evidence" value="ECO:0007669"/>
    <property type="project" value="TreeGrafter"/>
</dbReference>
<keyword evidence="1 5" id="KW-0378">Hydrolase</keyword>
<gene>
    <name evidence="5" type="ORF">CS062_02025</name>
</gene>
<dbReference type="RefSeq" id="WP_099859794.1">
    <property type="nucleotide sequence ID" value="NZ_PEOG01000006.1"/>
</dbReference>
<dbReference type="SUPFAM" id="SSF53590">
    <property type="entry name" value="Nucleoside hydrolase"/>
    <property type="match status" value="1"/>
</dbReference>
<evidence type="ECO:0000256" key="1">
    <source>
        <dbReference type="ARBA" id="ARBA00022801"/>
    </source>
</evidence>
<evidence type="ECO:0000256" key="2">
    <source>
        <dbReference type="ARBA" id="ARBA00023295"/>
    </source>
</evidence>
<name>A0A2G9CEY1_9BURK</name>
<dbReference type="CDD" id="cd02650">
    <property type="entry name" value="nuc_hydro_CaPnhB"/>
    <property type="match status" value="1"/>
</dbReference>
<dbReference type="InterPro" id="IPR023186">
    <property type="entry name" value="IUNH"/>
</dbReference>
<evidence type="ECO:0000259" key="4">
    <source>
        <dbReference type="Pfam" id="PF01156"/>
    </source>
</evidence>
<proteinExistence type="predicted"/>
<evidence type="ECO:0000313" key="5">
    <source>
        <dbReference type="EMBL" id="PIM54996.1"/>
    </source>
</evidence>